<protein>
    <submittedName>
        <fullName evidence="1">Uncharacterized protein</fullName>
    </submittedName>
</protein>
<dbReference type="Proteomes" id="UP000503222">
    <property type="component" value="Chromosome"/>
</dbReference>
<dbReference type="EMBL" id="CP049869">
    <property type="protein sequence ID" value="QIK79936.1"/>
    <property type="molecule type" value="Genomic_DNA"/>
</dbReference>
<reference evidence="1 2" key="1">
    <citation type="submission" date="2020-03" db="EMBL/GenBank/DDBJ databases">
        <title>Sphingomonas sp. nov., isolated from fish.</title>
        <authorList>
            <person name="Hyun D.-W."/>
            <person name="Bae J.-W."/>
        </authorList>
    </citation>
    <scope>NUCLEOTIDE SEQUENCE [LARGE SCALE GENOMIC DNA]</scope>
    <source>
        <strain evidence="1 2">HDW15B</strain>
    </source>
</reference>
<gene>
    <name evidence="1" type="ORF">G7077_04470</name>
</gene>
<dbReference type="KEGG" id="spii:G7077_04470"/>
<evidence type="ECO:0000313" key="1">
    <source>
        <dbReference type="EMBL" id="QIK79936.1"/>
    </source>
</evidence>
<evidence type="ECO:0000313" key="2">
    <source>
        <dbReference type="Proteomes" id="UP000503222"/>
    </source>
</evidence>
<name>A0A6G7YT62_9SPHN</name>
<keyword evidence="2" id="KW-1185">Reference proteome</keyword>
<sequence length="112" mass="13190">MPLPYTPDGRYFIHRSKAGPRLWRAANPNLDEKQRMRIARDLMRARRLIKTAKGNEEVLDAIRAQVDRAKQALGERGPAWWTDKAPDYDRSLVKNTPYAAWWEEWQRSRPST</sequence>
<organism evidence="1 2">
    <name type="scientific">Sphingomonas piscis</name>
    <dbReference type="NCBI Taxonomy" id="2714943"/>
    <lineage>
        <taxon>Bacteria</taxon>
        <taxon>Pseudomonadati</taxon>
        <taxon>Pseudomonadota</taxon>
        <taxon>Alphaproteobacteria</taxon>
        <taxon>Sphingomonadales</taxon>
        <taxon>Sphingomonadaceae</taxon>
        <taxon>Sphingomonas</taxon>
    </lineage>
</organism>
<dbReference type="AlphaFoldDB" id="A0A6G7YT62"/>
<proteinExistence type="predicted"/>
<accession>A0A6G7YT62</accession>